<dbReference type="PANTHER" id="PTHR30158:SF10">
    <property type="entry name" value="CATION EFFLUX PUMP"/>
    <property type="match status" value="1"/>
</dbReference>
<dbReference type="InterPro" id="IPR058625">
    <property type="entry name" value="MdtA-like_BSH"/>
</dbReference>
<dbReference type="AlphaFoldDB" id="A0A157MV07"/>
<dbReference type="InterPro" id="IPR058627">
    <property type="entry name" value="MdtA-like_C"/>
</dbReference>
<dbReference type="GO" id="GO:0030313">
    <property type="term" value="C:cell envelope"/>
    <property type="evidence" value="ECO:0007669"/>
    <property type="project" value="UniProtKB-SubCell"/>
</dbReference>
<name>A0A157MV07_9BORD</name>
<reference evidence="8 9" key="1">
    <citation type="submission" date="2016-03" db="EMBL/GenBank/DDBJ databases">
        <authorList>
            <consortium name="Pathogen Informatics"/>
        </authorList>
    </citation>
    <scope>NUCLEOTIDE SEQUENCE [LARGE SCALE GENOMIC DNA]</scope>
    <source>
        <strain evidence="8 9">NCTC13364</strain>
    </source>
</reference>
<gene>
    <name evidence="8" type="primary">bepF_1</name>
    <name evidence="8" type="ORF">SAMEA1982600_01411</name>
</gene>
<dbReference type="OrthoDB" id="9783047at2"/>
<comment type="similarity">
    <text evidence="2">Belongs to the membrane fusion protein (MFP) (TC 8.A.1) family.</text>
</comment>
<evidence type="ECO:0000259" key="5">
    <source>
        <dbReference type="Pfam" id="PF25917"/>
    </source>
</evidence>
<evidence type="ECO:0000256" key="2">
    <source>
        <dbReference type="ARBA" id="ARBA00009477"/>
    </source>
</evidence>
<dbReference type="Proteomes" id="UP000077037">
    <property type="component" value="Unassembled WGS sequence"/>
</dbReference>
<dbReference type="PANTHER" id="PTHR30158">
    <property type="entry name" value="ACRA/E-RELATED COMPONENT OF DRUG EFFLUX TRANSPORTER"/>
    <property type="match status" value="1"/>
</dbReference>
<evidence type="ECO:0000259" key="6">
    <source>
        <dbReference type="Pfam" id="PF25944"/>
    </source>
</evidence>
<feature type="domain" description="Multidrug resistance protein MdtA-like barrel-sandwich hybrid" evidence="5">
    <location>
        <begin position="56"/>
        <end position="196"/>
    </location>
</feature>
<evidence type="ECO:0000313" key="9">
    <source>
        <dbReference type="Proteomes" id="UP000077037"/>
    </source>
</evidence>
<dbReference type="Gene3D" id="2.40.30.170">
    <property type="match status" value="1"/>
</dbReference>
<evidence type="ECO:0000259" key="4">
    <source>
        <dbReference type="Pfam" id="PF25876"/>
    </source>
</evidence>
<evidence type="ECO:0000256" key="1">
    <source>
        <dbReference type="ARBA" id="ARBA00004196"/>
    </source>
</evidence>
<dbReference type="Gene3D" id="2.40.420.20">
    <property type="match status" value="1"/>
</dbReference>
<dbReference type="Pfam" id="PF25876">
    <property type="entry name" value="HH_MFP_RND"/>
    <property type="match status" value="1"/>
</dbReference>
<dbReference type="RefSeq" id="WP_066410298.1">
    <property type="nucleotide sequence ID" value="NZ_FKBS01000013.1"/>
</dbReference>
<dbReference type="FunFam" id="2.40.420.20:FF:000001">
    <property type="entry name" value="Efflux RND transporter periplasmic adaptor subunit"/>
    <property type="match status" value="1"/>
</dbReference>
<proteinExistence type="inferred from homology"/>
<dbReference type="Pfam" id="PF25944">
    <property type="entry name" value="Beta-barrel_RND"/>
    <property type="match status" value="1"/>
</dbReference>
<feature type="domain" description="Multidrug resistance protein MdtA-like beta-barrel" evidence="6">
    <location>
        <begin position="201"/>
        <end position="287"/>
    </location>
</feature>
<dbReference type="Gene3D" id="1.10.287.470">
    <property type="entry name" value="Helix hairpin bin"/>
    <property type="match status" value="1"/>
</dbReference>
<feature type="domain" description="Multidrug resistance protein MdtA-like alpha-helical hairpin" evidence="4">
    <location>
        <begin position="96"/>
        <end position="165"/>
    </location>
</feature>
<dbReference type="InterPro" id="IPR058624">
    <property type="entry name" value="MdtA-like_HH"/>
</dbReference>
<organism evidence="8 9">
    <name type="scientific">Bordetella ansorpii</name>
    <dbReference type="NCBI Taxonomy" id="288768"/>
    <lineage>
        <taxon>Bacteria</taxon>
        <taxon>Pseudomonadati</taxon>
        <taxon>Pseudomonadota</taxon>
        <taxon>Betaproteobacteria</taxon>
        <taxon>Burkholderiales</taxon>
        <taxon>Alcaligenaceae</taxon>
        <taxon>Bordetella</taxon>
    </lineage>
</organism>
<feature type="domain" description="Multidrug resistance protein MdtA-like C-terminal permuted SH3" evidence="7">
    <location>
        <begin position="294"/>
        <end position="354"/>
    </location>
</feature>
<sequence>MSARLSAGALILMLAACQQPASEGAPPVPEVGVAVIQPRTVQLKDEFNGRLEAVDAVELRPRVSGYLERVAFKEGDFVKPGDVLFVIDPRPYRIALDRAIAQQQQARAAAQLARVQLNRVQTLMKARATSQEELDNVQASQLQAQASLRAADAAVDDARLNLGYTEVRAPISGRIGRALLTPGNLARADQSLLTTVVSQDPVYVYFDCDEQSFLRYTAQRAQGKGRAIAQAPVGIALANDQGFPHTGTVDFLDNRLDPATGTIRARARLANPDQAFVPGLYARVQLNSAAAQSALLVDDKAVLTDQSQKYVYVIGPENKALRRDVTVGRAVDGQRIVETGLSPGDRVVVEGFQKIFYPGAPVKPVALAAAGAAGNKP</sequence>
<dbReference type="EMBL" id="FKBS01000013">
    <property type="protein sequence ID" value="SAI12369.1"/>
    <property type="molecule type" value="Genomic_DNA"/>
</dbReference>
<keyword evidence="3" id="KW-0732">Signal</keyword>
<dbReference type="GO" id="GO:0046677">
    <property type="term" value="P:response to antibiotic"/>
    <property type="evidence" value="ECO:0007669"/>
    <property type="project" value="TreeGrafter"/>
</dbReference>
<feature type="signal peptide" evidence="3">
    <location>
        <begin position="1"/>
        <end position="21"/>
    </location>
</feature>
<dbReference type="InterPro" id="IPR006143">
    <property type="entry name" value="RND_pump_MFP"/>
</dbReference>
<evidence type="ECO:0000256" key="3">
    <source>
        <dbReference type="SAM" id="SignalP"/>
    </source>
</evidence>
<feature type="chain" id="PRO_5007614380" evidence="3">
    <location>
        <begin position="22"/>
        <end position="377"/>
    </location>
</feature>
<evidence type="ECO:0000313" key="8">
    <source>
        <dbReference type="EMBL" id="SAI12369.1"/>
    </source>
</evidence>
<dbReference type="PROSITE" id="PS51257">
    <property type="entry name" value="PROKAR_LIPOPROTEIN"/>
    <property type="match status" value="1"/>
</dbReference>
<dbReference type="NCBIfam" id="TIGR01730">
    <property type="entry name" value="RND_mfp"/>
    <property type="match status" value="1"/>
</dbReference>
<dbReference type="Gene3D" id="2.40.50.100">
    <property type="match status" value="1"/>
</dbReference>
<dbReference type="GO" id="GO:0022857">
    <property type="term" value="F:transmembrane transporter activity"/>
    <property type="evidence" value="ECO:0007669"/>
    <property type="project" value="InterPro"/>
</dbReference>
<dbReference type="Pfam" id="PF25967">
    <property type="entry name" value="RND-MFP_C"/>
    <property type="match status" value="1"/>
</dbReference>
<dbReference type="SUPFAM" id="SSF111369">
    <property type="entry name" value="HlyD-like secretion proteins"/>
    <property type="match status" value="1"/>
</dbReference>
<dbReference type="InterPro" id="IPR058626">
    <property type="entry name" value="MdtA-like_b-barrel"/>
</dbReference>
<dbReference type="Pfam" id="PF25917">
    <property type="entry name" value="BSH_RND"/>
    <property type="match status" value="1"/>
</dbReference>
<evidence type="ECO:0000259" key="7">
    <source>
        <dbReference type="Pfam" id="PF25967"/>
    </source>
</evidence>
<accession>A0A157MV07</accession>
<dbReference type="GO" id="GO:0005886">
    <property type="term" value="C:plasma membrane"/>
    <property type="evidence" value="ECO:0007669"/>
    <property type="project" value="TreeGrafter"/>
</dbReference>
<comment type="subcellular location">
    <subcellularLocation>
        <location evidence="1">Cell envelope</location>
    </subcellularLocation>
</comment>
<protein>
    <submittedName>
        <fullName evidence="8">HlyD family secretion protein</fullName>
    </submittedName>
</protein>